<dbReference type="GO" id="GO:0007169">
    <property type="term" value="P:cell surface receptor protein tyrosine kinase signaling pathway"/>
    <property type="evidence" value="ECO:0007669"/>
    <property type="project" value="TreeGrafter"/>
</dbReference>
<name>A0A7R8WJZ6_9CRUS</name>
<accession>A0A7R8WJZ6</accession>
<dbReference type="AlphaFoldDB" id="A0A7R8WJZ6"/>
<keyword evidence="4" id="KW-0547">Nucleotide-binding</keyword>
<proteinExistence type="predicted"/>
<dbReference type="EMBL" id="OB665764">
    <property type="protein sequence ID" value="CAD7233167.1"/>
    <property type="molecule type" value="Genomic_DNA"/>
</dbReference>
<keyword evidence="7" id="KW-0472">Membrane</keyword>
<comment type="subcellular location">
    <subcellularLocation>
        <location evidence="1">Membrane</location>
    </subcellularLocation>
</comment>
<keyword evidence="8" id="KW-0675">Receptor</keyword>
<sequence length="356" mass="40919">TLSVEEGPRVRPVISPGGNMELTYPERPGQLRCTPLQGWPTPVPGGWLDHPPDSYRIVKDILTFRYRIVKDLKTFREGSNLTLACPVVGKENREVIVHWLRDPNDRCDKKWLDCEVSIAQFPFTLGNRVNIDEFTPNVSRFTRFAAEEYDSLSVKVEHAFRRDLFYIVLGVVGSVYLLLLIPLICLKRWANKKRKEVRKLRNSIKRITVEKGEAQDGAIIIPRVSIDDPELRSYAKIERQYIMDPDPIWEMDRECLQLGCLVDEGAFEKVYKADIRSQESQYPRVTVACETLKDTHCDSDVLDVVRELEVMKAVGKHQNIINNFWSLHSRHRASFRCRYPSGSPGDTAGHPHFTVA</sequence>
<evidence type="ECO:0000256" key="7">
    <source>
        <dbReference type="ARBA" id="ARBA00023136"/>
    </source>
</evidence>
<keyword evidence="2" id="KW-0812">Transmembrane</keyword>
<dbReference type="InterPro" id="IPR007110">
    <property type="entry name" value="Ig-like_dom"/>
</dbReference>
<dbReference type="PANTHER" id="PTHR24416:SF550">
    <property type="entry name" value="FIBROBLAST GROWTH FACTOR RECEPTOR HOMOLOG 1-RELATED"/>
    <property type="match status" value="1"/>
</dbReference>
<evidence type="ECO:0000256" key="5">
    <source>
        <dbReference type="ARBA" id="ARBA00022840"/>
    </source>
</evidence>
<reference evidence="9" key="1">
    <citation type="submission" date="2020-11" db="EMBL/GenBank/DDBJ databases">
        <authorList>
            <person name="Tran Van P."/>
        </authorList>
    </citation>
    <scope>NUCLEOTIDE SEQUENCE</scope>
</reference>
<dbReference type="SUPFAM" id="SSF56112">
    <property type="entry name" value="Protein kinase-like (PK-like)"/>
    <property type="match status" value="1"/>
</dbReference>
<evidence type="ECO:0000256" key="8">
    <source>
        <dbReference type="ARBA" id="ARBA00023170"/>
    </source>
</evidence>
<dbReference type="Pfam" id="PF07714">
    <property type="entry name" value="PK_Tyr_Ser-Thr"/>
    <property type="match status" value="1"/>
</dbReference>
<dbReference type="GO" id="GO:0004714">
    <property type="term" value="F:transmembrane receptor protein tyrosine kinase activity"/>
    <property type="evidence" value="ECO:0007669"/>
    <property type="project" value="TreeGrafter"/>
</dbReference>
<dbReference type="InterPro" id="IPR011009">
    <property type="entry name" value="Kinase-like_dom_sf"/>
</dbReference>
<dbReference type="OrthoDB" id="10055367at2759"/>
<evidence type="ECO:0000313" key="9">
    <source>
        <dbReference type="EMBL" id="CAD7233167.1"/>
    </source>
</evidence>
<dbReference type="PROSITE" id="PS50835">
    <property type="entry name" value="IG_LIKE"/>
    <property type="match status" value="1"/>
</dbReference>
<evidence type="ECO:0000256" key="6">
    <source>
        <dbReference type="ARBA" id="ARBA00022989"/>
    </source>
</evidence>
<evidence type="ECO:0000256" key="4">
    <source>
        <dbReference type="ARBA" id="ARBA00022741"/>
    </source>
</evidence>
<evidence type="ECO:0000256" key="1">
    <source>
        <dbReference type="ARBA" id="ARBA00004370"/>
    </source>
</evidence>
<keyword evidence="6" id="KW-1133">Transmembrane helix</keyword>
<dbReference type="Gene3D" id="3.30.200.20">
    <property type="entry name" value="Phosphorylase Kinase, domain 1"/>
    <property type="match status" value="1"/>
</dbReference>
<dbReference type="InterPro" id="IPR001245">
    <property type="entry name" value="Ser-Thr/Tyr_kinase_cat_dom"/>
</dbReference>
<dbReference type="InterPro" id="IPR050122">
    <property type="entry name" value="RTK"/>
</dbReference>
<keyword evidence="3" id="KW-0732">Signal</keyword>
<gene>
    <name evidence="9" type="ORF">CTOB1V02_LOCUS10990</name>
</gene>
<dbReference type="GO" id="GO:0005524">
    <property type="term" value="F:ATP binding"/>
    <property type="evidence" value="ECO:0007669"/>
    <property type="project" value="UniProtKB-KW"/>
</dbReference>
<dbReference type="PANTHER" id="PTHR24416">
    <property type="entry name" value="TYROSINE-PROTEIN KINASE RECEPTOR"/>
    <property type="match status" value="1"/>
</dbReference>
<protein>
    <submittedName>
        <fullName evidence="9">Uncharacterized protein</fullName>
    </submittedName>
</protein>
<dbReference type="GO" id="GO:0043235">
    <property type="term" value="C:receptor complex"/>
    <property type="evidence" value="ECO:0007669"/>
    <property type="project" value="TreeGrafter"/>
</dbReference>
<evidence type="ECO:0000256" key="3">
    <source>
        <dbReference type="ARBA" id="ARBA00022729"/>
    </source>
</evidence>
<feature type="non-terminal residue" evidence="9">
    <location>
        <position position="1"/>
    </location>
</feature>
<evidence type="ECO:0000256" key="2">
    <source>
        <dbReference type="ARBA" id="ARBA00022692"/>
    </source>
</evidence>
<organism evidence="9">
    <name type="scientific">Cyprideis torosa</name>
    <dbReference type="NCBI Taxonomy" id="163714"/>
    <lineage>
        <taxon>Eukaryota</taxon>
        <taxon>Metazoa</taxon>
        <taxon>Ecdysozoa</taxon>
        <taxon>Arthropoda</taxon>
        <taxon>Crustacea</taxon>
        <taxon>Oligostraca</taxon>
        <taxon>Ostracoda</taxon>
        <taxon>Podocopa</taxon>
        <taxon>Podocopida</taxon>
        <taxon>Cytherocopina</taxon>
        <taxon>Cytheroidea</taxon>
        <taxon>Cytherideidae</taxon>
        <taxon>Cyprideis</taxon>
    </lineage>
</organism>
<dbReference type="GO" id="GO:0005886">
    <property type="term" value="C:plasma membrane"/>
    <property type="evidence" value="ECO:0007669"/>
    <property type="project" value="TreeGrafter"/>
</dbReference>
<keyword evidence="5" id="KW-0067">ATP-binding</keyword>